<dbReference type="InterPro" id="IPR014464">
    <property type="entry name" value="CvfB_fam"/>
</dbReference>
<organism evidence="4 5">
    <name type="scientific">Jejuia pallidilutea</name>
    <dbReference type="NCBI Taxonomy" id="504487"/>
    <lineage>
        <taxon>Bacteria</taxon>
        <taxon>Pseudomonadati</taxon>
        <taxon>Bacteroidota</taxon>
        <taxon>Flavobacteriia</taxon>
        <taxon>Flavobacteriales</taxon>
        <taxon>Flavobacteriaceae</taxon>
        <taxon>Jejuia</taxon>
    </lineage>
</organism>
<evidence type="ECO:0000259" key="3">
    <source>
        <dbReference type="Pfam" id="PF17783"/>
    </source>
</evidence>
<dbReference type="PIRSF" id="PIRSF012524">
    <property type="entry name" value="YitL_S1"/>
    <property type="match status" value="1"/>
</dbReference>
<comment type="similarity">
    <text evidence="1">Belongs to the CvfB family.</text>
</comment>
<dbReference type="InterPro" id="IPR040764">
    <property type="entry name" value="CvfB_WH"/>
</dbReference>
<dbReference type="Gene3D" id="1.10.10.10">
    <property type="entry name" value="Winged helix-like DNA-binding domain superfamily/Winged helix DNA-binding domain"/>
    <property type="match status" value="1"/>
</dbReference>
<dbReference type="RefSeq" id="WP_238566170.1">
    <property type="nucleotide sequence ID" value="NZ_BBNR01000002.1"/>
</dbReference>
<comment type="caution">
    <text evidence="4">The sequence shown here is derived from an EMBL/GenBank/DDBJ whole genome shotgun (WGS) entry which is preliminary data.</text>
</comment>
<dbReference type="PANTHER" id="PTHR37296:SF1">
    <property type="entry name" value="CONSERVED VIRULENCE FACTOR B"/>
    <property type="match status" value="1"/>
</dbReference>
<gene>
    <name evidence="4" type="ORF">JCM19302_1193</name>
</gene>
<accession>A0A090W667</accession>
<dbReference type="Pfam" id="PF13509">
    <property type="entry name" value="S1_2"/>
    <property type="match status" value="1"/>
</dbReference>
<dbReference type="InterPro" id="IPR039566">
    <property type="entry name" value="CvfB_S1_st"/>
</dbReference>
<dbReference type="Gene3D" id="2.40.50.140">
    <property type="entry name" value="Nucleic acid-binding proteins"/>
    <property type="match status" value="1"/>
</dbReference>
<evidence type="ECO:0000256" key="1">
    <source>
        <dbReference type="PIRNR" id="PIRNR012524"/>
    </source>
</evidence>
<protein>
    <submittedName>
        <fullName evidence="4">S1 RNA binding domain</fullName>
    </submittedName>
</protein>
<sequence>MLPLPTMELGQINTLEILRETDHGVYLIDDEDNEVLLPNRYVPSEFKIWDKIDVFIYLDNEERLVATTDIPYIKRNEFALLRCNQVTDFGAFLDWGLVKELFCPFKEQAFKMKPGGWYLVHCYLDEKTERLVASSKTNRFLDNKELTVEQFQEVDLIVSHPSDIGWNVIVNKKHIGLIYKDNIYRDISVGDKLKGIVKKIRPGNKLDITLEKIGYRNIEPNAQRILKELEDNSGFLNLTDKSNPELIKDTLQMSKKNFKKAIGSLYKQRQIEIKPDGIYLV</sequence>
<dbReference type="PANTHER" id="PTHR37296">
    <property type="entry name" value="CONSERVED VIRULENCE FACTOR B"/>
    <property type="match status" value="1"/>
</dbReference>
<dbReference type="InterPro" id="IPR012340">
    <property type="entry name" value="NA-bd_OB-fold"/>
</dbReference>
<evidence type="ECO:0000259" key="2">
    <source>
        <dbReference type="Pfam" id="PF13509"/>
    </source>
</evidence>
<evidence type="ECO:0000313" key="4">
    <source>
        <dbReference type="EMBL" id="GAL72431.1"/>
    </source>
</evidence>
<feature type="domain" description="Conserved virulence factor B first S1" evidence="2">
    <location>
        <begin position="9"/>
        <end position="68"/>
    </location>
</feature>
<dbReference type="Pfam" id="PF17783">
    <property type="entry name" value="WHD_CvfB"/>
    <property type="match status" value="1"/>
</dbReference>
<reference evidence="4 5" key="1">
    <citation type="journal article" date="2014" name="Genome Announc.">
        <title>Draft Genome Sequence of Marine Flavobacterium Jejuia pallidilutea Strain 11shimoA1 and Pigmentation Mutants.</title>
        <authorList>
            <person name="Takatani N."/>
            <person name="Nakanishi M."/>
            <person name="Meirelles P."/>
            <person name="Mino S."/>
            <person name="Suda W."/>
            <person name="Oshima K."/>
            <person name="Hattori M."/>
            <person name="Ohkuma M."/>
            <person name="Hosokawa M."/>
            <person name="Miyashita K."/>
            <person name="Thompson F.L."/>
            <person name="Niwa A."/>
            <person name="Sawabe T."/>
            <person name="Sawabe T."/>
        </authorList>
    </citation>
    <scope>NUCLEOTIDE SEQUENCE [LARGE SCALE GENOMIC DNA]</scope>
    <source>
        <strain evidence="5">JCM19302</strain>
    </source>
</reference>
<dbReference type="AlphaFoldDB" id="A0A090W667"/>
<evidence type="ECO:0000313" key="5">
    <source>
        <dbReference type="Proteomes" id="UP000029646"/>
    </source>
</evidence>
<feature type="domain" description="Conserved virulence factor B-like winged helix" evidence="3">
    <location>
        <begin position="223"/>
        <end position="280"/>
    </location>
</feature>
<dbReference type="Proteomes" id="UP000029646">
    <property type="component" value="Unassembled WGS sequence"/>
</dbReference>
<dbReference type="EMBL" id="BBNS01000024">
    <property type="protein sequence ID" value="GAL72431.1"/>
    <property type="molecule type" value="Genomic_DNA"/>
</dbReference>
<name>A0A090W667_9FLAO</name>
<proteinExistence type="inferred from homology"/>
<dbReference type="InterPro" id="IPR036388">
    <property type="entry name" value="WH-like_DNA-bd_sf"/>
</dbReference>